<dbReference type="CDD" id="cd00077">
    <property type="entry name" value="HDc"/>
    <property type="match status" value="1"/>
</dbReference>
<name>A0A3B0Y3L3_9ZZZZ</name>
<evidence type="ECO:0000259" key="3">
    <source>
        <dbReference type="PROSITE" id="PS51832"/>
    </source>
</evidence>
<dbReference type="PROSITE" id="PS50885">
    <property type="entry name" value="HAMP"/>
    <property type="match status" value="1"/>
</dbReference>
<evidence type="ECO:0000259" key="2">
    <source>
        <dbReference type="PROSITE" id="PS50885"/>
    </source>
</evidence>
<evidence type="ECO:0000313" key="4">
    <source>
        <dbReference type="EMBL" id="VAW63104.1"/>
    </source>
</evidence>
<dbReference type="InterPro" id="IPR037522">
    <property type="entry name" value="HD_GYP_dom"/>
</dbReference>
<keyword evidence="1" id="KW-0472">Membrane</keyword>
<reference evidence="4" key="1">
    <citation type="submission" date="2018-06" db="EMBL/GenBank/DDBJ databases">
        <authorList>
            <person name="Zhirakovskaya E."/>
        </authorList>
    </citation>
    <scope>NUCLEOTIDE SEQUENCE</scope>
</reference>
<dbReference type="SUPFAM" id="SSF55781">
    <property type="entry name" value="GAF domain-like"/>
    <property type="match status" value="1"/>
</dbReference>
<dbReference type="AlphaFoldDB" id="A0A3B0Y3L3"/>
<dbReference type="Pfam" id="PF13487">
    <property type="entry name" value="HD_5"/>
    <property type="match status" value="1"/>
</dbReference>
<dbReference type="PANTHER" id="PTHR45228">
    <property type="entry name" value="CYCLIC DI-GMP PHOSPHODIESTERASE TM_0186-RELATED"/>
    <property type="match status" value="1"/>
</dbReference>
<dbReference type="PROSITE" id="PS51832">
    <property type="entry name" value="HD_GYP"/>
    <property type="match status" value="1"/>
</dbReference>
<evidence type="ECO:0000256" key="1">
    <source>
        <dbReference type="SAM" id="Phobius"/>
    </source>
</evidence>
<dbReference type="SMART" id="SM00471">
    <property type="entry name" value="HDc"/>
    <property type="match status" value="1"/>
</dbReference>
<feature type="domain" description="HD-GYP" evidence="3">
    <location>
        <begin position="420"/>
        <end position="632"/>
    </location>
</feature>
<dbReference type="Gene3D" id="1.10.3210.10">
    <property type="entry name" value="Hypothetical protein af1432"/>
    <property type="match status" value="1"/>
</dbReference>
<dbReference type="SUPFAM" id="SSF109604">
    <property type="entry name" value="HD-domain/PDEase-like"/>
    <property type="match status" value="1"/>
</dbReference>
<dbReference type="EMBL" id="UOFH01000237">
    <property type="protein sequence ID" value="VAW63104.1"/>
    <property type="molecule type" value="Genomic_DNA"/>
</dbReference>
<keyword evidence="1" id="KW-0812">Transmembrane</keyword>
<dbReference type="Gene3D" id="3.30.450.40">
    <property type="match status" value="1"/>
</dbReference>
<dbReference type="Gene3D" id="6.10.340.10">
    <property type="match status" value="1"/>
</dbReference>
<keyword evidence="1" id="KW-1133">Transmembrane helix</keyword>
<protein>
    <submittedName>
        <fullName evidence="4">RESPONSE REGULATOR PROTEIN-CheY-like nd an HD-GYP domain</fullName>
    </submittedName>
</protein>
<gene>
    <name evidence="4" type="ORF">MNBD_GAMMA08-181</name>
</gene>
<dbReference type="GO" id="GO:0016020">
    <property type="term" value="C:membrane"/>
    <property type="evidence" value="ECO:0007669"/>
    <property type="project" value="InterPro"/>
</dbReference>
<feature type="domain" description="HAMP" evidence="2">
    <location>
        <begin position="214"/>
        <end position="266"/>
    </location>
</feature>
<dbReference type="GO" id="GO:0007165">
    <property type="term" value="P:signal transduction"/>
    <property type="evidence" value="ECO:0007669"/>
    <property type="project" value="InterPro"/>
</dbReference>
<dbReference type="Pfam" id="PF00672">
    <property type="entry name" value="HAMP"/>
    <property type="match status" value="1"/>
</dbReference>
<dbReference type="InterPro" id="IPR029016">
    <property type="entry name" value="GAF-like_dom_sf"/>
</dbReference>
<feature type="transmembrane region" description="Helical" evidence="1">
    <location>
        <begin position="12"/>
        <end position="31"/>
    </location>
</feature>
<feature type="transmembrane region" description="Helical" evidence="1">
    <location>
        <begin position="193"/>
        <end position="213"/>
    </location>
</feature>
<dbReference type="InterPro" id="IPR003660">
    <property type="entry name" value="HAMP_dom"/>
</dbReference>
<sequence length="633" mass="72641">MKWYHSLKTHIAAALVLQLVLVILMAIFSMYELNLRKHDYAVLNLAGQLRVISQHLVSQSQNYKIAAPRDYESYKRDLKIYHKNIQKQLKNYATIISDFQQRKLSVELTGQSEPIYCNWDERSLNQLNKTADEWRAFADGFKDAIGDNEKEPRLEYAANFIVENGDVLIQGADRLAQEFQTMMEIKLNNINRINVVLIVIFIVINISIIFLFFKKVFKPLDETRKIFKKVANGNLNCQVEIISKNEIGLLSQSFNVLTQRLYSLLRLTERIHQAESLDESLKIFHQEFKCFFSINLVCMIRKSPNAYQFTLERIYSDVACDLHENDKFSLEDPILHQALTRHHPLTINQLQNKNNSELSNALLANKFVSVLSLPMESMNNDDIILVIAAQKKDAYLSEHIDLLENLTTQLSHSLYKTIGMEGLVISTIDGLAKLAESRDPETGDHLIRMSLYSAIIAEELSKKVGYKDIINAAYVRDILRFSPMHDIGKVGIEDRILLKPGKLTTEERTEMERHPVIGAKVLKRCEQQMNEIGRSIFKMGIEITEYHHEKYDGSGYPEKLKADEIPLSARIVAAADVFDALTSKRPYKDAWPVEKAMAVMKEDAGKHFDPQVIAALENAMPKVMNVYNEHKHI</sequence>
<dbReference type="CDD" id="cd06225">
    <property type="entry name" value="HAMP"/>
    <property type="match status" value="1"/>
</dbReference>
<dbReference type="InterPro" id="IPR003607">
    <property type="entry name" value="HD/PDEase_dom"/>
</dbReference>
<dbReference type="InterPro" id="IPR052020">
    <property type="entry name" value="Cyclic_di-GMP/3'3'-cGAMP_PDE"/>
</dbReference>
<organism evidence="4">
    <name type="scientific">hydrothermal vent metagenome</name>
    <dbReference type="NCBI Taxonomy" id="652676"/>
    <lineage>
        <taxon>unclassified sequences</taxon>
        <taxon>metagenomes</taxon>
        <taxon>ecological metagenomes</taxon>
    </lineage>
</organism>
<proteinExistence type="predicted"/>
<dbReference type="PANTHER" id="PTHR45228:SF5">
    <property type="entry name" value="CYCLIC DI-GMP PHOSPHODIESTERASE VC_1348-RELATED"/>
    <property type="match status" value="1"/>
</dbReference>
<dbReference type="SUPFAM" id="SSF158472">
    <property type="entry name" value="HAMP domain-like"/>
    <property type="match status" value="1"/>
</dbReference>
<dbReference type="SMART" id="SM00304">
    <property type="entry name" value="HAMP"/>
    <property type="match status" value="1"/>
</dbReference>
<accession>A0A3B0Y3L3</accession>